<sequence>MGCSAARWKSSKCLCFYIMYTFGKAGGEFCYPNFCGVRAPIALRMGMLSLLVKSLFGICERCRGCRIRTDWEDLEVGGLCNAFSAAVTGVAFCEATSFVFGRRRNHLAANFVRLSFGESPTLILGSGLCIRIWPDGAALASNLVDSWLLIHC</sequence>
<evidence type="ECO:0000313" key="1">
    <source>
        <dbReference type="EMBL" id="GMH30748.1"/>
    </source>
</evidence>
<gene>
    <name evidence="1" type="ORF">Nepgr_032591</name>
</gene>
<dbReference type="EMBL" id="BSYO01000039">
    <property type="protein sequence ID" value="GMH30748.1"/>
    <property type="molecule type" value="Genomic_DNA"/>
</dbReference>
<proteinExistence type="predicted"/>
<dbReference type="Proteomes" id="UP001279734">
    <property type="component" value="Unassembled WGS sequence"/>
</dbReference>
<reference evidence="1" key="1">
    <citation type="submission" date="2023-05" db="EMBL/GenBank/DDBJ databases">
        <title>Nepenthes gracilis genome sequencing.</title>
        <authorList>
            <person name="Fukushima K."/>
        </authorList>
    </citation>
    <scope>NUCLEOTIDE SEQUENCE</scope>
    <source>
        <strain evidence="1">SING2019-196</strain>
    </source>
</reference>
<evidence type="ECO:0000313" key="2">
    <source>
        <dbReference type="Proteomes" id="UP001279734"/>
    </source>
</evidence>
<protein>
    <submittedName>
        <fullName evidence="1">Uncharacterized protein</fullName>
    </submittedName>
</protein>
<comment type="caution">
    <text evidence="1">The sequence shown here is derived from an EMBL/GenBank/DDBJ whole genome shotgun (WGS) entry which is preliminary data.</text>
</comment>
<name>A0AAD3Y663_NEPGR</name>
<accession>A0AAD3Y663</accession>
<dbReference type="AlphaFoldDB" id="A0AAD3Y663"/>
<keyword evidence="2" id="KW-1185">Reference proteome</keyword>
<organism evidence="1 2">
    <name type="scientific">Nepenthes gracilis</name>
    <name type="common">Slender pitcher plant</name>
    <dbReference type="NCBI Taxonomy" id="150966"/>
    <lineage>
        <taxon>Eukaryota</taxon>
        <taxon>Viridiplantae</taxon>
        <taxon>Streptophyta</taxon>
        <taxon>Embryophyta</taxon>
        <taxon>Tracheophyta</taxon>
        <taxon>Spermatophyta</taxon>
        <taxon>Magnoliopsida</taxon>
        <taxon>eudicotyledons</taxon>
        <taxon>Gunneridae</taxon>
        <taxon>Pentapetalae</taxon>
        <taxon>Caryophyllales</taxon>
        <taxon>Nepenthaceae</taxon>
        <taxon>Nepenthes</taxon>
    </lineage>
</organism>